<gene>
    <name evidence="1" type="ORF">SAMN02745154_00413</name>
</gene>
<name>A0A1T4LDN1_9BACT</name>
<evidence type="ECO:0000313" key="2">
    <source>
        <dbReference type="Proteomes" id="UP000190389"/>
    </source>
</evidence>
<keyword evidence="2" id="KW-1185">Reference proteome</keyword>
<accession>A0A1T4LDN1</accession>
<organism evidence="1 2">
    <name type="scientific">Mycoplasmopsis verecunda</name>
    <dbReference type="NCBI Taxonomy" id="171291"/>
    <lineage>
        <taxon>Bacteria</taxon>
        <taxon>Bacillati</taxon>
        <taxon>Mycoplasmatota</taxon>
        <taxon>Mycoplasmoidales</taxon>
        <taxon>Metamycoplasmataceae</taxon>
        <taxon>Mycoplasmopsis</taxon>
    </lineage>
</organism>
<proteinExistence type="predicted"/>
<reference evidence="2" key="1">
    <citation type="submission" date="2017-02" db="EMBL/GenBank/DDBJ databases">
        <authorList>
            <person name="Varghese N."/>
            <person name="Submissions S."/>
        </authorList>
    </citation>
    <scope>NUCLEOTIDE SEQUENCE [LARGE SCALE GENOMIC DNA]</scope>
    <source>
        <strain evidence="2">ATCC 27862</strain>
    </source>
</reference>
<dbReference type="STRING" id="171291.SAMN02745154_00413"/>
<evidence type="ECO:0000313" key="1">
    <source>
        <dbReference type="EMBL" id="SJZ52677.1"/>
    </source>
</evidence>
<dbReference type="Proteomes" id="UP000190389">
    <property type="component" value="Unassembled WGS sequence"/>
</dbReference>
<protein>
    <submittedName>
        <fullName evidence="1">Uncharacterized protein</fullName>
    </submittedName>
</protein>
<dbReference type="AlphaFoldDB" id="A0A1T4LDN1"/>
<dbReference type="EMBL" id="FUXF01000012">
    <property type="protein sequence ID" value="SJZ52677.1"/>
    <property type="molecule type" value="Genomic_DNA"/>
</dbReference>
<sequence length="56" mass="6662">MIKMNKYFIRQIVELGIQMKSIFEIVGLIQEKIFENINKALENEVEAFIEEQKSEN</sequence>